<comment type="caution">
    <text evidence="2">The sequence shown here is derived from an EMBL/GenBank/DDBJ whole genome shotgun (WGS) entry which is preliminary data.</text>
</comment>
<evidence type="ECO:0000313" key="2">
    <source>
        <dbReference type="EMBL" id="MFC0515405.1"/>
    </source>
</evidence>
<dbReference type="GO" id="GO:0016757">
    <property type="term" value="F:glycosyltransferase activity"/>
    <property type="evidence" value="ECO:0007669"/>
    <property type="project" value="UniProtKB-KW"/>
</dbReference>
<reference evidence="2 3" key="1">
    <citation type="submission" date="2024-09" db="EMBL/GenBank/DDBJ databases">
        <authorList>
            <person name="Sun Q."/>
            <person name="Mori K."/>
        </authorList>
    </citation>
    <scope>NUCLEOTIDE SEQUENCE [LARGE SCALE GENOMIC DNA]</scope>
    <source>
        <strain evidence="2 3">NCAIM B.02415</strain>
    </source>
</reference>
<keyword evidence="3" id="KW-1185">Reference proteome</keyword>
<dbReference type="PANTHER" id="PTHR46401">
    <property type="entry name" value="GLYCOSYLTRANSFERASE WBBK-RELATED"/>
    <property type="match status" value="1"/>
</dbReference>
<organism evidence="2 3">
    <name type="scientific">Mucilaginibacter angelicae</name>
    <dbReference type="NCBI Taxonomy" id="869718"/>
    <lineage>
        <taxon>Bacteria</taxon>
        <taxon>Pseudomonadati</taxon>
        <taxon>Bacteroidota</taxon>
        <taxon>Sphingobacteriia</taxon>
        <taxon>Sphingobacteriales</taxon>
        <taxon>Sphingobacteriaceae</taxon>
        <taxon>Mucilaginibacter</taxon>
    </lineage>
</organism>
<dbReference type="EC" id="2.4.-.-" evidence="2"/>
<keyword evidence="1 2" id="KW-0808">Transferase</keyword>
<dbReference type="Gene3D" id="3.40.50.2000">
    <property type="entry name" value="Glycogen Phosphorylase B"/>
    <property type="match status" value="2"/>
</dbReference>
<dbReference type="SUPFAM" id="SSF53756">
    <property type="entry name" value="UDP-Glycosyltransferase/glycogen phosphorylase"/>
    <property type="match status" value="1"/>
</dbReference>
<proteinExistence type="predicted"/>
<evidence type="ECO:0000313" key="3">
    <source>
        <dbReference type="Proteomes" id="UP001589828"/>
    </source>
</evidence>
<sequence length="421" mass="47979">MKRIAFIVQRYGIEVNGGAEYHCRMVAEKLNALFNVEVLTTCAKDYMSWANEYSPGTELINGVKVTRFEVEHPRDLKRFKLAGRKLRKKQKWYQKLLSYFGQLENFKKLTKAKSRAENEMAWITEQGPYVPQLISFLEANQDNYDAFIFFTYLYYPTAIGISVVPHKSILIPTAHDEPPIYLEFFKDFFKRPKAILYNTESEKHFVNTLFNNKGIYSDVVGVGIEVPALRPNPAAEDLIKQAGDYIIYIGRIEVAKACDELISNFIKFKADTHNTIKLVFVGQAFMPLTEHPSIIYTGFVDEDIKFNLLKNARALVIPSIFESLSLVTLESMVYGIPVIANEKCEVIKDHIHKSGAGFLYANQETFATAIQTAFSSSTNVEVLSAKAKTYVAENYTWEKVLDKYDTAINYVADHFSSSTSR</sequence>
<accession>A0ABV6L7I0</accession>
<dbReference type="RefSeq" id="WP_377023236.1">
    <property type="nucleotide sequence ID" value="NZ_JBHLTS010000022.1"/>
</dbReference>
<dbReference type="EMBL" id="JBHLTS010000022">
    <property type="protein sequence ID" value="MFC0515405.1"/>
    <property type="molecule type" value="Genomic_DNA"/>
</dbReference>
<name>A0ABV6L7I0_9SPHI</name>
<dbReference type="PANTHER" id="PTHR46401:SF2">
    <property type="entry name" value="GLYCOSYLTRANSFERASE WBBK-RELATED"/>
    <property type="match status" value="1"/>
</dbReference>
<dbReference type="Proteomes" id="UP001589828">
    <property type="component" value="Unassembled WGS sequence"/>
</dbReference>
<protein>
    <submittedName>
        <fullName evidence="2">Glycosyltransferase family 4 protein</fullName>
        <ecNumber evidence="2">2.4.-.-</ecNumber>
    </submittedName>
</protein>
<keyword evidence="2" id="KW-0328">Glycosyltransferase</keyword>
<gene>
    <name evidence="2" type="ORF">ACFFGT_14395</name>
</gene>
<evidence type="ECO:0000256" key="1">
    <source>
        <dbReference type="ARBA" id="ARBA00022679"/>
    </source>
</evidence>
<dbReference type="CDD" id="cd03801">
    <property type="entry name" value="GT4_PimA-like"/>
    <property type="match status" value="1"/>
</dbReference>
<dbReference type="Pfam" id="PF13692">
    <property type="entry name" value="Glyco_trans_1_4"/>
    <property type="match status" value="1"/>
</dbReference>